<keyword evidence="5" id="KW-0539">Nucleus</keyword>
<proteinExistence type="predicted"/>
<evidence type="ECO:0000256" key="2">
    <source>
        <dbReference type="ARBA" id="ARBA00023015"/>
    </source>
</evidence>
<keyword evidence="4" id="KW-0804">Transcription</keyword>
<dbReference type="FunFam" id="1.20.5.170:FF:000020">
    <property type="entry name" value="BZIP transcription factor"/>
    <property type="match status" value="1"/>
</dbReference>
<dbReference type="PANTHER" id="PTHR47693:SF2">
    <property type="entry name" value="BZIP TRANSCRIPTION FACTOR RISBZ5"/>
    <property type="match status" value="1"/>
</dbReference>
<evidence type="ECO:0000256" key="6">
    <source>
        <dbReference type="SAM" id="Coils"/>
    </source>
</evidence>
<dbReference type="SUPFAM" id="SSF57959">
    <property type="entry name" value="Leucine zipper domain"/>
    <property type="match status" value="1"/>
</dbReference>
<evidence type="ECO:0000256" key="5">
    <source>
        <dbReference type="ARBA" id="ARBA00023242"/>
    </source>
</evidence>
<feature type="domain" description="BZIP" evidence="7">
    <location>
        <begin position="116"/>
        <end position="170"/>
    </location>
</feature>
<sequence length="222" mass="24852">MDGNKAVLKGSSIFGARNMKKSESVLALEELFASHEEINHQNNPTHDVHFPFENSEIPQEYSSITSFTDNYQFSASPNLTPNPPTAVDSPLSICVDSHRSDGEEYVEQFNNNPSDDTKRIRRMVSNRESARRSRRRKQAHLSDLEEQVEQLSGENASLFQQMGDASNQFKDAATNNRLLKSDVGALRAKVKLAEDLLARGSLTSSLSHLLHNYLNTPGDDYI</sequence>
<dbReference type="InterPro" id="IPR046347">
    <property type="entry name" value="bZIP_sf"/>
</dbReference>
<dbReference type="PROSITE" id="PS50217">
    <property type="entry name" value="BZIP"/>
    <property type="match status" value="1"/>
</dbReference>
<name>A0ABD1FKK6_SALDI</name>
<keyword evidence="6" id="KW-0175">Coiled coil</keyword>
<evidence type="ECO:0000313" key="9">
    <source>
        <dbReference type="Proteomes" id="UP001567538"/>
    </source>
</evidence>
<comment type="caution">
    <text evidence="8">The sequence shown here is derived from an EMBL/GenBank/DDBJ whole genome shotgun (WGS) entry which is preliminary data.</text>
</comment>
<evidence type="ECO:0000256" key="4">
    <source>
        <dbReference type="ARBA" id="ARBA00023163"/>
    </source>
</evidence>
<feature type="coiled-coil region" evidence="6">
    <location>
        <begin position="127"/>
        <end position="161"/>
    </location>
</feature>
<dbReference type="AlphaFoldDB" id="A0ABD1FKK6"/>
<dbReference type="InterPro" id="IPR004827">
    <property type="entry name" value="bZIP"/>
</dbReference>
<dbReference type="GO" id="GO:0046983">
    <property type="term" value="F:protein dimerization activity"/>
    <property type="evidence" value="ECO:0007669"/>
    <property type="project" value="UniProtKB-ARBA"/>
</dbReference>
<evidence type="ECO:0000259" key="7">
    <source>
        <dbReference type="PROSITE" id="PS50217"/>
    </source>
</evidence>
<dbReference type="Proteomes" id="UP001567538">
    <property type="component" value="Unassembled WGS sequence"/>
</dbReference>
<keyword evidence="2" id="KW-0805">Transcription regulation</keyword>
<dbReference type="EMBL" id="JBEAFC010000014">
    <property type="protein sequence ID" value="KAL1532330.1"/>
    <property type="molecule type" value="Genomic_DNA"/>
</dbReference>
<keyword evidence="9" id="KW-1185">Reference proteome</keyword>
<accession>A0ABD1FKK6</accession>
<dbReference type="GO" id="GO:0003677">
    <property type="term" value="F:DNA binding"/>
    <property type="evidence" value="ECO:0007669"/>
    <property type="project" value="UniProtKB-KW"/>
</dbReference>
<dbReference type="Pfam" id="PF00170">
    <property type="entry name" value="bZIP_1"/>
    <property type="match status" value="1"/>
</dbReference>
<protein>
    <submittedName>
        <fullName evidence="8">BZIP transcription factor RISBZ4-like</fullName>
    </submittedName>
</protein>
<reference evidence="8 9" key="1">
    <citation type="submission" date="2024-06" db="EMBL/GenBank/DDBJ databases">
        <title>A chromosome level genome sequence of Diviner's sage (Salvia divinorum).</title>
        <authorList>
            <person name="Ford S.A."/>
            <person name="Ro D.-K."/>
            <person name="Ness R.W."/>
            <person name="Phillips M.A."/>
        </authorList>
    </citation>
    <scope>NUCLEOTIDE SEQUENCE [LARGE SCALE GENOMIC DNA]</scope>
    <source>
        <strain evidence="8">SAF-2024a</strain>
        <tissue evidence="8">Leaf</tissue>
    </source>
</reference>
<dbReference type="SMART" id="SM00338">
    <property type="entry name" value="BRLZ"/>
    <property type="match status" value="1"/>
</dbReference>
<dbReference type="InterPro" id="IPR044168">
    <property type="entry name" value="RISBZ3/4/5"/>
</dbReference>
<keyword evidence="3" id="KW-0238">DNA-binding</keyword>
<organism evidence="8 9">
    <name type="scientific">Salvia divinorum</name>
    <name type="common">Maria pastora</name>
    <name type="synonym">Diviner's sage</name>
    <dbReference type="NCBI Taxonomy" id="28513"/>
    <lineage>
        <taxon>Eukaryota</taxon>
        <taxon>Viridiplantae</taxon>
        <taxon>Streptophyta</taxon>
        <taxon>Embryophyta</taxon>
        <taxon>Tracheophyta</taxon>
        <taxon>Spermatophyta</taxon>
        <taxon>Magnoliopsida</taxon>
        <taxon>eudicotyledons</taxon>
        <taxon>Gunneridae</taxon>
        <taxon>Pentapetalae</taxon>
        <taxon>asterids</taxon>
        <taxon>lamiids</taxon>
        <taxon>Lamiales</taxon>
        <taxon>Lamiaceae</taxon>
        <taxon>Nepetoideae</taxon>
        <taxon>Mentheae</taxon>
        <taxon>Salviinae</taxon>
        <taxon>Salvia</taxon>
        <taxon>Salvia subgen. Calosphace</taxon>
    </lineage>
</organism>
<evidence type="ECO:0000313" key="8">
    <source>
        <dbReference type="EMBL" id="KAL1532330.1"/>
    </source>
</evidence>
<evidence type="ECO:0000256" key="3">
    <source>
        <dbReference type="ARBA" id="ARBA00023125"/>
    </source>
</evidence>
<comment type="subcellular location">
    <subcellularLocation>
        <location evidence="1">Nucleus</location>
    </subcellularLocation>
</comment>
<dbReference type="GO" id="GO:0005634">
    <property type="term" value="C:nucleus"/>
    <property type="evidence" value="ECO:0007669"/>
    <property type="project" value="UniProtKB-SubCell"/>
</dbReference>
<gene>
    <name evidence="8" type="ORF">AAHA92_32354</name>
</gene>
<dbReference type="PANTHER" id="PTHR47693">
    <property type="entry name" value="BZIP TRANSCRIPTION FACTOR RISBZ3-RELATED"/>
    <property type="match status" value="1"/>
</dbReference>
<evidence type="ECO:0000256" key="1">
    <source>
        <dbReference type="ARBA" id="ARBA00004123"/>
    </source>
</evidence>
<dbReference type="Gene3D" id="1.20.5.170">
    <property type="match status" value="1"/>
</dbReference>
<dbReference type="PROSITE" id="PS00036">
    <property type="entry name" value="BZIP_BASIC"/>
    <property type="match status" value="1"/>
</dbReference>